<keyword evidence="1" id="KW-0732">Signal</keyword>
<name>A0AAD9PFS8_RIDPI</name>
<dbReference type="AlphaFoldDB" id="A0AAD9PFS8"/>
<dbReference type="PANTHER" id="PTHR11440">
    <property type="entry name" value="LECITHIN-CHOLESTEROL ACYLTRANSFERASE-RELATED"/>
    <property type="match status" value="1"/>
</dbReference>
<dbReference type="InterPro" id="IPR029058">
    <property type="entry name" value="AB_hydrolase_fold"/>
</dbReference>
<organism evidence="2 3">
    <name type="scientific">Ridgeia piscesae</name>
    <name type="common">Tubeworm</name>
    <dbReference type="NCBI Taxonomy" id="27915"/>
    <lineage>
        <taxon>Eukaryota</taxon>
        <taxon>Metazoa</taxon>
        <taxon>Spiralia</taxon>
        <taxon>Lophotrochozoa</taxon>
        <taxon>Annelida</taxon>
        <taxon>Polychaeta</taxon>
        <taxon>Sedentaria</taxon>
        <taxon>Canalipalpata</taxon>
        <taxon>Sabellida</taxon>
        <taxon>Siboglinidae</taxon>
        <taxon>Ridgeia</taxon>
    </lineage>
</organism>
<proteinExistence type="predicted"/>
<dbReference type="EMBL" id="JAODUO010000006">
    <property type="protein sequence ID" value="KAK2193875.1"/>
    <property type="molecule type" value="Genomic_DNA"/>
</dbReference>
<dbReference type="Pfam" id="PF02450">
    <property type="entry name" value="LCAT"/>
    <property type="match status" value="2"/>
</dbReference>
<gene>
    <name evidence="2" type="ORF">NP493_5g17005</name>
</gene>
<dbReference type="Gene3D" id="3.40.50.1820">
    <property type="entry name" value="alpha/beta hydrolase"/>
    <property type="match status" value="2"/>
</dbReference>
<feature type="signal peptide" evidence="1">
    <location>
        <begin position="1"/>
        <end position="17"/>
    </location>
</feature>
<feature type="chain" id="PRO_5042222025" description="Lecithin:cholesterol acyltransferase" evidence="1">
    <location>
        <begin position="18"/>
        <end position="405"/>
    </location>
</feature>
<dbReference type="SUPFAM" id="SSF53474">
    <property type="entry name" value="alpha/beta-Hydrolases"/>
    <property type="match status" value="1"/>
</dbReference>
<dbReference type="GO" id="GO:0006629">
    <property type="term" value="P:lipid metabolic process"/>
    <property type="evidence" value="ECO:0007669"/>
    <property type="project" value="InterPro"/>
</dbReference>
<evidence type="ECO:0000313" key="2">
    <source>
        <dbReference type="EMBL" id="KAK2193875.1"/>
    </source>
</evidence>
<keyword evidence="3" id="KW-1185">Reference proteome</keyword>
<reference evidence="2" key="1">
    <citation type="journal article" date="2023" name="Mol. Biol. Evol.">
        <title>Third-Generation Sequencing Reveals the Adaptive Role of the Epigenome in Three Deep-Sea Polychaetes.</title>
        <authorList>
            <person name="Perez M."/>
            <person name="Aroh O."/>
            <person name="Sun Y."/>
            <person name="Lan Y."/>
            <person name="Juniper S.K."/>
            <person name="Young C.R."/>
            <person name="Angers B."/>
            <person name="Qian P.Y."/>
        </authorList>
    </citation>
    <scope>NUCLEOTIDE SEQUENCE</scope>
    <source>
        <strain evidence="2">R07B-5</strain>
    </source>
</reference>
<dbReference type="InterPro" id="IPR003386">
    <property type="entry name" value="LACT/PDAT_acylTrfase"/>
</dbReference>
<dbReference type="Proteomes" id="UP001209878">
    <property type="component" value="Unassembled WGS sequence"/>
</dbReference>
<sequence>MHISVFFSFLVVLLARSVTPSHQKGAPGPPVILVPGDGGSQFEAKLDKPKVVHIWCDRKTSNWFPMWLNLELLAPYILDCFVDNMKLVYNNQTRQTSNMAGVDIRQPGFGNTSTVEWLDSSQLRPTSYYYHIAQAMVDWGYTRNVNIRGVPYDFRRAPNEMSELMKDMKTLVEQTYTMNNATRVILMGHSMGCPVLLYFLHQQTQAWKDKYVRSLITLAGPWGGAVKTLRLMASGDDLGVFVVNALSARPEQRSMPSSAWLMPYDTFWNDTEILVTGPHGNYTVNDYKRFFDDLGFPDGYDMRQDTEKLIDSLVPPGVEVHCIHGKNVKTPAAFHYSKKQWFDYQPDVVWGDGDGTVNIRSLHGCLRWQGKQKQKITHKEFANVDHLGMLDNKDVNNYIKTIVLN</sequence>
<evidence type="ECO:0000256" key="1">
    <source>
        <dbReference type="SAM" id="SignalP"/>
    </source>
</evidence>
<accession>A0AAD9PFS8</accession>
<comment type="caution">
    <text evidence="2">The sequence shown here is derived from an EMBL/GenBank/DDBJ whole genome shotgun (WGS) entry which is preliminary data.</text>
</comment>
<dbReference type="GO" id="GO:0008374">
    <property type="term" value="F:O-acyltransferase activity"/>
    <property type="evidence" value="ECO:0007669"/>
    <property type="project" value="InterPro"/>
</dbReference>
<evidence type="ECO:0000313" key="3">
    <source>
        <dbReference type="Proteomes" id="UP001209878"/>
    </source>
</evidence>
<protein>
    <recommendedName>
        <fullName evidence="4">Lecithin:cholesterol acyltransferase</fullName>
    </recommendedName>
</protein>
<evidence type="ECO:0008006" key="4">
    <source>
        <dbReference type="Google" id="ProtNLM"/>
    </source>
</evidence>